<dbReference type="HOGENOM" id="CLU_1833979_0_0_11"/>
<feature type="region of interest" description="Disordered" evidence="1">
    <location>
        <begin position="106"/>
        <end position="140"/>
    </location>
</feature>
<dbReference type="EMBL" id="CP001778">
    <property type="protein sequence ID" value="ADD40713.1"/>
    <property type="molecule type" value="Genomic_DNA"/>
</dbReference>
<keyword evidence="3" id="KW-1185">Reference proteome</keyword>
<organism evidence="2 3">
    <name type="scientific">Stackebrandtia nassauensis (strain DSM 44728 / CIP 108903 / NRRL B-16338 / NBRC 102104 / LLR-40K-21)</name>
    <dbReference type="NCBI Taxonomy" id="446470"/>
    <lineage>
        <taxon>Bacteria</taxon>
        <taxon>Bacillati</taxon>
        <taxon>Actinomycetota</taxon>
        <taxon>Actinomycetes</taxon>
        <taxon>Glycomycetales</taxon>
        <taxon>Glycomycetaceae</taxon>
        <taxon>Stackebrandtia</taxon>
    </lineage>
</organism>
<accession>D3QA01</accession>
<gene>
    <name evidence="2" type="ordered locus">Snas_1003</name>
</gene>
<name>D3QA01_STANL</name>
<protein>
    <submittedName>
        <fullName evidence="2">Uncharacterized protein</fullName>
    </submittedName>
</protein>
<dbReference type="Proteomes" id="UP000000844">
    <property type="component" value="Chromosome"/>
</dbReference>
<evidence type="ECO:0000256" key="1">
    <source>
        <dbReference type="SAM" id="MobiDB-lite"/>
    </source>
</evidence>
<dbReference type="STRING" id="446470.Snas_1003"/>
<proteinExistence type="predicted"/>
<feature type="compositionally biased region" description="Polar residues" evidence="1">
    <location>
        <begin position="131"/>
        <end position="140"/>
    </location>
</feature>
<dbReference type="KEGG" id="sna:Snas_1003"/>
<reference evidence="2 3" key="1">
    <citation type="journal article" date="2009" name="Stand. Genomic Sci.">
        <title>Complete genome sequence of Stackebrandtia nassauensis type strain (LLR-40K-21).</title>
        <authorList>
            <person name="Munk C."/>
            <person name="Lapidus A."/>
            <person name="Copeland A."/>
            <person name="Jando M."/>
            <person name="Mayilraj S."/>
            <person name="Glavina Del Rio T."/>
            <person name="Nolan M."/>
            <person name="Chen F."/>
            <person name="Lucas S."/>
            <person name="Tice H."/>
            <person name="Cheng J.F."/>
            <person name="Han C."/>
            <person name="Detter J.C."/>
            <person name="Bruce D."/>
            <person name="Goodwin L."/>
            <person name="Chain P."/>
            <person name="Pitluck S."/>
            <person name="Goker M."/>
            <person name="Ovchinikova G."/>
            <person name="Pati A."/>
            <person name="Ivanova N."/>
            <person name="Mavromatis K."/>
            <person name="Chen A."/>
            <person name="Palaniappan K."/>
            <person name="Land M."/>
            <person name="Hauser L."/>
            <person name="Chang Y.J."/>
            <person name="Jeffries C.D."/>
            <person name="Bristow J."/>
            <person name="Eisen J.A."/>
            <person name="Markowitz V."/>
            <person name="Hugenholtz P."/>
            <person name="Kyrpides N.C."/>
            <person name="Klenk H.P."/>
        </authorList>
    </citation>
    <scope>NUCLEOTIDE SEQUENCE [LARGE SCALE GENOMIC DNA]</scope>
    <source>
        <strain evidence="3">DSM 44728 / CIP 108903 / NRRL B-16338 / NBRC 102104 / LLR-40K-21</strain>
    </source>
</reference>
<sequence>MNDNQDIRFDTTNVRGFAEYMHHLLTTKYEERARTISTKLAGGEGGGGDDRAYSTSGGSMGSSGVEYDGLQVGKTEVTNALVGEKVLKQFMRAWAGMANAAAYAAEEYSGQDGENATDLQGDFTPGEERVATQQGPLPQQ</sequence>
<evidence type="ECO:0000313" key="2">
    <source>
        <dbReference type="EMBL" id="ADD40713.1"/>
    </source>
</evidence>
<feature type="region of interest" description="Disordered" evidence="1">
    <location>
        <begin position="39"/>
        <end position="60"/>
    </location>
</feature>
<dbReference type="RefSeq" id="WP_013016284.1">
    <property type="nucleotide sequence ID" value="NC_013947.1"/>
</dbReference>
<dbReference type="AlphaFoldDB" id="D3QA01"/>
<evidence type="ECO:0000313" key="3">
    <source>
        <dbReference type="Proteomes" id="UP000000844"/>
    </source>
</evidence>